<gene>
    <name evidence="1" type="ORF">LPT13_03650</name>
</gene>
<dbReference type="Proteomes" id="UP001430755">
    <property type="component" value="Unassembled WGS sequence"/>
</dbReference>
<protein>
    <submittedName>
        <fullName evidence="1">Nitrate ABC transporter substrate-binding protein</fullName>
    </submittedName>
</protein>
<proteinExistence type="predicted"/>
<evidence type="ECO:0000313" key="2">
    <source>
        <dbReference type="Proteomes" id="UP001430755"/>
    </source>
</evidence>
<dbReference type="EMBL" id="JAJMLW010000001">
    <property type="protein sequence ID" value="MCI2241448.1"/>
    <property type="molecule type" value="Genomic_DNA"/>
</dbReference>
<dbReference type="RefSeq" id="WP_242163623.1">
    <property type="nucleotide sequence ID" value="NZ_JAJMLW010000001.1"/>
</dbReference>
<reference evidence="1" key="1">
    <citation type="submission" date="2021-11" db="EMBL/GenBank/DDBJ databases">
        <title>A Novel Adlercreutzia Species, isolated from a Allomyrina dichotoma larva feces.</title>
        <authorList>
            <person name="Suh M.K."/>
        </authorList>
    </citation>
    <scope>NUCLEOTIDE SEQUENCE</scope>
    <source>
        <strain evidence="1">JBNU-10</strain>
    </source>
</reference>
<organism evidence="1 2">
    <name type="scientific">Adlercreutzia faecimuris</name>
    <dbReference type="NCBI Taxonomy" id="2897341"/>
    <lineage>
        <taxon>Bacteria</taxon>
        <taxon>Bacillati</taxon>
        <taxon>Actinomycetota</taxon>
        <taxon>Coriobacteriia</taxon>
        <taxon>Eggerthellales</taxon>
        <taxon>Eggerthellaceae</taxon>
        <taxon>Adlercreutzia</taxon>
    </lineage>
</organism>
<keyword evidence="2" id="KW-1185">Reference proteome</keyword>
<name>A0ABS9WF01_9ACTN</name>
<evidence type="ECO:0000313" key="1">
    <source>
        <dbReference type="EMBL" id="MCI2241448.1"/>
    </source>
</evidence>
<accession>A0ABS9WF01</accession>
<sequence>MAREDEPVFRDQFFRRKRRNGEWEVVASPTLFTSVADTHAHLQLLPDPGLALARAALHKVRFIETIVDVWEDGDTTFEKLGEWKREGAIGIRTIARHC</sequence>
<comment type="caution">
    <text evidence="1">The sequence shown here is derived from an EMBL/GenBank/DDBJ whole genome shotgun (WGS) entry which is preliminary data.</text>
</comment>